<evidence type="ECO:0000313" key="3">
    <source>
        <dbReference type="Proteomes" id="UP000822688"/>
    </source>
</evidence>
<dbReference type="Proteomes" id="UP000822688">
    <property type="component" value="Chromosome 10"/>
</dbReference>
<feature type="compositionally biased region" description="Polar residues" evidence="1">
    <location>
        <begin position="160"/>
        <end position="180"/>
    </location>
</feature>
<feature type="compositionally biased region" description="Polar residues" evidence="1">
    <location>
        <begin position="93"/>
        <end position="122"/>
    </location>
</feature>
<evidence type="ECO:0000313" key="2">
    <source>
        <dbReference type="EMBL" id="KAG0558950.1"/>
    </source>
</evidence>
<feature type="compositionally biased region" description="Basic residues" evidence="1">
    <location>
        <begin position="8"/>
        <end position="21"/>
    </location>
</feature>
<feature type="region of interest" description="Disordered" evidence="1">
    <location>
        <begin position="81"/>
        <end position="136"/>
    </location>
</feature>
<keyword evidence="3" id="KW-1185">Reference proteome</keyword>
<comment type="caution">
    <text evidence="2">The sequence shown here is derived from an EMBL/GenBank/DDBJ whole genome shotgun (WGS) entry which is preliminary data.</text>
</comment>
<feature type="region of interest" description="Disordered" evidence="1">
    <location>
        <begin position="157"/>
        <end position="193"/>
    </location>
</feature>
<sequence>MSCPRRSAAPKRTPRRNRRKSTLYQNLATQSRHLKAQIQGLQSAANTPTFRVFSARQHAYTILPPERATSVLNPAADLQTSNAPAAPLHKRPQTNPRNSKPPNINATSLSLSLSPKNTQRDSLTNRRKPPLATPRPRAWPLQCLLQFCTHLSPLWPPPSQNSATSSTPRNSLELQNNLLPTNTTSRSSSNSSS</sequence>
<reference evidence="2" key="1">
    <citation type="submission" date="2020-06" db="EMBL/GenBank/DDBJ databases">
        <title>WGS assembly of Ceratodon purpureus strain R40.</title>
        <authorList>
            <person name="Carey S.B."/>
            <person name="Jenkins J."/>
            <person name="Shu S."/>
            <person name="Lovell J.T."/>
            <person name="Sreedasyam A."/>
            <person name="Maumus F."/>
            <person name="Tiley G.P."/>
            <person name="Fernandez-Pozo N."/>
            <person name="Barry K."/>
            <person name="Chen C."/>
            <person name="Wang M."/>
            <person name="Lipzen A."/>
            <person name="Daum C."/>
            <person name="Saski C.A."/>
            <person name="Payton A.C."/>
            <person name="Mcbreen J.C."/>
            <person name="Conrad R.E."/>
            <person name="Kollar L.M."/>
            <person name="Olsson S."/>
            <person name="Huttunen S."/>
            <person name="Landis J.B."/>
            <person name="Wickett N.J."/>
            <person name="Johnson M.G."/>
            <person name="Rensing S.A."/>
            <person name="Grimwood J."/>
            <person name="Schmutz J."/>
            <person name="Mcdaniel S.F."/>
        </authorList>
    </citation>
    <scope>NUCLEOTIDE SEQUENCE</scope>
    <source>
        <strain evidence="2">R40</strain>
    </source>
</reference>
<dbReference type="EMBL" id="CM026431">
    <property type="protein sequence ID" value="KAG0558950.1"/>
    <property type="molecule type" value="Genomic_DNA"/>
</dbReference>
<proteinExistence type="predicted"/>
<protein>
    <submittedName>
        <fullName evidence="2">Uncharacterized protein</fullName>
    </submittedName>
</protein>
<name>A0A8T0GIZ6_CERPU</name>
<gene>
    <name evidence="2" type="ORF">KC19_10G066800</name>
</gene>
<feature type="region of interest" description="Disordered" evidence="1">
    <location>
        <begin position="1"/>
        <end position="23"/>
    </location>
</feature>
<feature type="compositionally biased region" description="Low complexity" evidence="1">
    <location>
        <begin position="181"/>
        <end position="193"/>
    </location>
</feature>
<dbReference type="AlphaFoldDB" id="A0A8T0GIZ6"/>
<organism evidence="2 3">
    <name type="scientific">Ceratodon purpureus</name>
    <name type="common">Fire moss</name>
    <name type="synonym">Dicranum purpureum</name>
    <dbReference type="NCBI Taxonomy" id="3225"/>
    <lineage>
        <taxon>Eukaryota</taxon>
        <taxon>Viridiplantae</taxon>
        <taxon>Streptophyta</taxon>
        <taxon>Embryophyta</taxon>
        <taxon>Bryophyta</taxon>
        <taxon>Bryophytina</taxon>
        <taxon>Bryopsida</taxon>
        <taxon>Dicranidae</taxon>
        <taxon>Pseudoditrichales</taxon>
        <taxon>Ditrichaceae</taxon>
        <taxon>Ceratodon</taxon>
    </lineage>
</organism>
<evidence type="ECO:0000256" key="1">
    <source>
        <dbReference type="SAM" id="MobiDB-lite"/>
    </source>
</evidence>
<accession>A0A8T0GIZ6</accession>